<reference evidence="2 3" key="1">
    <citation type="submission" date="2019-02" db="EMBL/GenBank/DDBJ databases">
        <title>Deep-cultivation of Planctomycetes and their phenomic and genomic characterization uncovers novel biology.</title>
        <authorList>
            <person name="Wiegand S."/>
            <person name="Jogler M."/>
            <person name="Boedeker C."/>
            <person name="Pinto D."/>
            <person name="Vollmers J."/>
            <person name="Rivas-Marin E."/>
            <person name="Kohn T."/>
            <person name="Peeters S.H."/>
            <person name="Heuer A."/>
            <person name="Rast P."/>
            <person name="Oberbeckmann S."/>
            <person name="Bunk B."/>
            <person name="Jeske O."/>
            <person name="Meyerdierks A."/>
            <person name="Storesund J.E."/>
            <person name="Kallscheuer N."/>
            <person name="Luecker S."/>
            <person name="Lage O.M."/>
            <person name="Pohl T."/>
            <person name="Merkel B.J."/>
            <person name="Hornburger P."/>
            <person name="Mueller R.-W."/>
            <person name="Bruemmer F."/>
            <person name="Labrenz M."/>
            <person name="Spormann A.M."/>
            <person name="Op den Camp H."/>
            <person name="Overmann J."/>
            <person name="Amann R."/>
            <person name="Jetten M.S.M."/>
            <person name="Mascher T."/>
            <person name="Medema M.H."/>
            <person name="Devos D.P."/>
            <person name="Kaster A.-K."/>
            <person name="Ovreas L."/>
            <person name="Rohde M."/>
            <person name="Galperin M.Y."/>
            <person name="Jogler C."/>
        </authorList>
    </citation>
    <scope>NUCLEOTIDE SEQUENCE [LARGE SCALE GENOMIC DNA]</scope>
    <source>
        <strain evidence="2 3">Pla175</strain>
    </source>
</reference>
<dbReference type="InterPro" id="IPR009875">
    <property type="entry name" value="PilZ_domain"/>
</dbReference>
<dbReference type="AlphaFoldDB" id="A0A518DD47"/>
<dbReference type="Pfam" id="PF07238">
    <property type="entry name" value="PilZ"/>
    <property type="match status" value="1"/>
</dbReference>
<dbReference type="GO" id="GO:0035438">
    <property type="term" value="F:cyclic-di-GMP binding"/>
    <property type="evidence" value="ECO:0007669"/>
    <property type="project" value="InterPro"/>
</dbReference>
<dbReference type="EMBL" id="CP036291">
    <property type="protein sequence ID" value="QDU89389.1"/>
    <property type="molecule type" value="Genomic_DNA"/>
</dbReference>
<gene>
    <name evidence="2" type="ORF">Pla175_27790</name>
</gene>
<evidence type="ECO:0000313" key="3">
    <source>
        <dbReference type="Proteomes" id="UP000317429"/>
    </source>
</evidence>
<dbReference type="Proteomes" id="UP000317429">
    <property type="component" value="Chromosome"/>
</dbReference>
<name>A0A518DD47_9BACT</name>
<feature type="domain" description="PilZ" evidence="1">
    <location>
        <begin position="29"/>
        <end position="90"/>
    </location>
</feature>
<dbReference type="SUPFAM" id="SSF141371">
    <property type="entry name" value="PilZ domain-like"/>
    <property type="match status" value="1"/>
</dbReference>
<evidence type="ECO:0000259" key="1">
    <source>
        <dbReference type="Pfam" id="PF07238"/>
    </source>
</evidence>
<protein>
    <recommendedName>
        <fullName evidence="1">PilZ domain-containing protein</fullName>
    </recommendedName>
</protein>
<dbReference type="KEGG" id="pnd:Pla175_27790"/>
<evidence type="ECO:0000313" key="2">
    <source>
        <dbReference type="EMBL" id="QDU89389.1"/>
    </source>
</evidence>
<keyword evidence="3" id="KW-1185">Reference proteome</keyword>
<accession>A0A518DD47</accession>
<dbReference type="OrthoDB" id="277985at2"/>
<sequence>MPGKETTQAYSEGLLDDLLLVAQAEFKSDRRTEQRYPFFRPASVQVGGHNFSAFTREISVSGVGLLHSMELPLSEVVIQIAGGARQLRLRIERCEPIGEGWYTGGGALLGGNA</sequence>
<proteinExistence type="predicted"/>
<dbReference type="RefSeq" id="WP_145285815.1">
    <property type="nucleotide sequence ID" value="NZ_CP036291.1"/>
</dbReference>
<organism evidence="2 3">
    <name type="scientific">Pirellulimonas nuda</name>
    <dbReference type="NCBI Taxonomy" id="2528009"/>
    <lineage>
        <taxon>Bacteria</taxon>
        <taxon>Pseudomonadati</taxon>
        <taxon>Planctomycetota</taxon>
        <taxon>Planctomycetia</taxon>
        <taxon>Pirellulales</taxon>
        <taxon>Lacipirellulaceae</taxon>
        <taxon>Pirellulimonas</taxon>
    </lineage>
</organism>